<protein>
    <submittedName>
        <fullName evidence="2">Uncharacterized protein</fullName>
    </submittedName>
</protein>
<proteinExistence type="predicted"/>
<comment type="caution">
    <text evidence="2">The sequence shown here is derived from an EMBL/GenBank/DDBJ whole genome shotgun (WGS) entry which is preliminary data.</text>
</comment>
<evidence type="ECO:0000313" key="2">
    <source>
        <dbReference type="EMBL" id="RLK50987.1"/>
    </source>
</evidence>
<dbReference type="AlphaFoldDB" id="A0A498C7C7"/>
<sequence>MREYWMSPVTRWVGIVVLVVIPALLAAGISQGRLTPDEPGAFYMNLFLGVLVVYLVGMLVWNGSQQPLAREDGEHFEVLRAFTPGGGWRVYDLDKLFIVRRSLSGTMFGFTDGTLAHLRTSLLRRPDAKHLVQTMRERADRQKPEGLG</sequence>
<keyword evidence="1" id="KW-0812">Transmembrane</keyword>
<dbReference type="EMBL" id="RCDA01000001">
    <property type="protein sequence ID" value="RLK50987.1"/>
    <property type="molecule type" value="Genomic_DNA"/>
</dbReference>
<feature type="transmembrane region" description="Helical" evidence="1">
    <location>
        <begin position="42"/>
        <end position="61"/>
    </location>
</feature>
<evidence type="ECO:0000256" key="1">
    <source>
        <dbReference type="SAM" id="Phobius"/>
    </source>
</evidence>
<evidence type="ECO:0000313" key="3">
    <source>
        <dbReference type="Proteomes" id="UP000275461"/>
    </source>
</evidence>
<reference evidence="2 3" key="1">
    <citation type="submission" date="2018-10" db="EMBL/GenBank/DDBJ databases">
        <title>Genomic Encyclopedia of Type Strains, Phase IV (KMG-IV): sequencing the most valuable type-strain genomes for metagenomic binning, comparative biology and taxonomic classification.</title>
        <authorList>
            <person name="Goeker M."/>
        </authorList>
    </citation>
    <scope>NUCLEOTIDE SEQUENCE [LARGE SCALE GENOMIC DNA]</scope>
    <source>
        <strain evidence="2 3">DSM 12769</strain>
    </source>
</reference>
<feature type="transmembrane region" description="Helical" evidence="1">
    <location>
        <begin position="12"/>
        <end position="30"/>
    </location>
</feature>
<keyword evidence="1" id="KW-0472">Membrane</keyword>
<keyword evidence="1" id="KW-1133">Transmembrane helix</keyword>
<gene>
    <name evidence="2" type="ORF">DFR31_0900</name>
</gene>
<dbReference type="RefSeq" id="WP_147436939.1">
    <property type="nucleotide sequence ID" value="NZ_RCDA01000001.1"/>
</dbReference>
<name>A0A498C7C7_9GAMM</name>
<dbReference type="OrthoDB" id="9834212at2"/>
<accession>A0A498C7C7</accession>
<keyword evidence="3" id="KW-1185">Reference proteome</keyword>
<organism evidence="2 3">
    <name type="scientific">Alkalispirillum mobile</name>
    <dbReference type="NCBI Taxonomy" id="85925"/>
    <lineage>
        <taxon>Bacteria</taxon>
        <taxon>Pseudomonadati</taxon>
        <taxon>Pseudomonadota</taxon>
        <taxon>Gammaproteobacteria</taxon>
        <taxon>Chromatiales</taxon>
        <taxon>Ectothiorhodospiraceae</taxon>
        <taxon>Alkalispirillum</taxon>
    </lineage>
</organism>
<dbReference type="Proteomes" id="UP000275461">
    <property type="component" value="Unassembled WGS sequence"/>
</dbReference>